<comment type="subcellular location">
    <subcellularLocation>
        <location evidence="2">Membrane</location>
        <topology evidence="2">Single-pass membrane protein</topology>
    </subcellularLocation>
</comment>
<evidence type="ECO:0000256" key="10">
    <source>
        <dbReference type="ARBA" id="ARBA00023004"/>
    </source>
</evidence>
<dbReference type="AlphaFoldDB" id="A0A4Q9QDM6"/>
<evidence type="ECO:0000256" key="12">
    <source>
        <dbReference type="ARBA" id="ARBA00023136"/>
    </source>
</evidence>
<dbReference type="EMBL" id="ML145084">
    <property type="protein sequence ID" value="TBU65887.1"/>
    <property type="molecule type" value="Genomic_DNA"/>
</dbReference>
<evidence type="ECO:0000256" key="8">
    <source>
        <dbReference type="ARBA" id="ARBA00022989"/>
    </source>
</evidence>
<dbReference type="Gene3D" id="1.10.630.10">
    <property type="entry name" value="Cytochrome P450"/>
    <property type="match status" value="1"/>
</dbReference>
<dbReference type="GO" id="GO:0005506">
    <property type="term" value="F:iron ion binding"/>
    <property type="evidence" value="ECO:0007669"/>
    <property type="project" value="InterPro"/>
</dbReference>
<dbReference type="PANTHER" id="PTHR46300">
    <property type="entry name" value="P450, PUTATIVE (EUROFUNG)-RELATED-RELATED"/>
    <property type="match status" value="1"/>
</dbReference>
<evidence type="ECO:0000256" key="7">
    <source>
        <dbReference type="ARBA" id="ARBA00022723"/>
    </source>
</evidence>
<dbReference type="PROSITE" id="PS00086">
    <property type="entry name" value="CYTOCHROME_P450"/>
    <property type="match status" value="1"/>
</dbReference>
<dbReference type="InterPro" id="IPR017972">
    <property type="entry name" value="Cyt_P450_CS"/>
</dbReference>
<feature type="signal peptide" evidence="15">
    <location>
        <begin position="1"/>
        <end position="30"/>
    </location>
</feature>
<keyword evidence="7 13" id="KW-0479">Metal-binding</keyword>
<dbReference type="Proteomes" id="UP000292082">
    <property type="component" value="Unassembled WGS sequence"/>
</dbReference>
<dbReference type="PRINTS" id="PR00385">
    <property type="entry name" value="P450"/>
</dbReference>
<evidence type="ECO:0000256" key="5">
    <source>
        <dbReference type="ARBA" id="ARBA00022617"/>
    </source>
</evidence>
<evidence type="ECO:0000313" key="16">
    <source>
        <dbReference type="EMBL" id="TBU65887.1"/>
    </source>
</evidence>
<keyword evidence="6" id="KW-0812">Transmembrane</keyword>
<evidence type="ECO:0000256" key="14">
    <source>
        <dbReference type="RuleBase" id="RU000461"/>
    </source>
</evidence>
<dbReference type="PANTHER" id="PTHR46300:SF7">
    <property type="entry name" value="P450, PUTATIVE (EUROFUNG)-RELATED"/>
    <property type="match status" value="1"/>
</dbReference>
<evidence type="ECO:0000256" key="1">
    <source>
        <dbReference type="ARBA" id="ARBA00001971"/>
    </source>
</evidence>
<dbReference type="InterPro" id="IPR001128">
    <property type="entry name" value="Cyt_P450"/>
</dbReference>
<keyword evidence="9 14" id="KW-0560">Oxidoreductase</keyword>
<sequence length="535" mass="60159">MDGSSAIALLVSAWSCSLILLFVKFQQSAASLRPGRLPPGPTPLPLIGNLLDIPRVRPWLGFNDMAKKYGNLMHFRALGRSIIIINDPDTVMDLFEKRSTVYLSRPQTILSSLYVSQIAHAPFEQCNHVVAFRTGWEWNMAFFPYGPKWKHYRRAVWAYYHPDVIAKYYPCQTENARRLLSKLLSDDTRLVEHVRSAIGATLVTITYGVDVTMDSSDTLLSTFEEGVKSIQLFVSGSSVLEFIPILSRLPTWLPGTAYLRDLARTRQATYRMRDVPWNAAKEALSEGRASESIARSMVERLSHLSDDVDLGEEMVARDVSAISYAAGIDTTHAVLCNFFVAMALYPDVQKAAQAELDAIVGQSRLPEFEDRDNLPYINAIIKETLRWHPAAPLGLAHRSTEDDIHEGYFIPEGSIVMVNVWSIMNDPAVYPEPEKFIPERFFKEGRIDAAVRDPFAYLFGFGPRICPGRHYADASLFITIASVLHTLNIHPPRDSNGQPIQTELRTTSGLVVHIDNYRCTVTPRSATEELIRNLD</sequence>
<dbReference type="GO" id="GO:0016705">
    <property type="term" value="F:oxidoreductase activity, acting on paired donors, with incorporation or reduction of molecular oxygen"/>
    <property type="evidence" value="ECO:0007669"/>
    <property type="project" value="InterPro"/>
</dbReference>
<dbReference type="GO" id="GO:0020037">
    <property type="term" value="F:heme binding"/>
    <property type="evidence" value="ECO:0007669"/>
    <property type="project" value="InterPro"/>
</dbReference>
<keyword evidence="12" id="KW-0472">Membrane</keyword>
<feature type="chain" id="PRO_5020183914" evidence="15">
    <location>
        <begin position="31"/>
        <end position="535"/>
    </location>
</feature>
<dbReference type="GO" id="GO:0004497">
    <property type="term" value="F:monooxygenase activity"/>
    <property type="evidence" value="ECO:0007669"/>
    <property type="project" value="UniProtKB-KW"/>
</dbReference>
<keyword evidence="8" id="KW-1133">Transmembrane helix</keyword>
<evidence type="ECO:0000256" key="15">
    <source>
        <dbReference type="SAM" id="SignalP"/>
    </source>
</evidence>
<dbReference type="InterPro" id="IPR036396">
    <property type="entry name" value="Cyt_P450_sf"/>
</dbReference>
<keyword evidence="15" id="KW-0732">Signal</keyword>
<evidence type="ECO:0000256" key="2">
    <source>
        <dbReference type="ARBA" id="ARBA00004167"/>
    </source>
</evidence>
<dbReference type="SUPFAM" id="SSF48264">
    <property type="entry name" value="Cytochrome P450"/>
    <property type="match status" value="1"/>
</dbReference>
<keyword evidence="5 13" id="KW-0349">Heme</keyword>
<dbReference type="CDD" id="cd11065">
    <property type="entry name" value="CYP64-like"/>
    <property type="match status" value="1"/>
</dbReference>
<feature type="binding site" description="axial binding residue" evidence="13">
    <location>
        <position position="466"/>
    </location>
    <ligand>
        <name>heme</name>
        <dbReference type="ChEBI" id="CHEBI:30413"/>
    </ligand>
    <ligandPart>
        <name>Fe</name>
        <dbReference type="ChEBI" id="CHEBI:18248"/>
    </ligandPart>
</feature>
<evidence type="ECO:0000256" key="6">
    <source>
        <dbReference type="ARBA" id="ARBA00022692"/>
    </source>
</evidence>
<evidence type="ECO:0000256" key="13">
    <source>
        <dbReference type="PIRSR" id="PIRSR602401-1"/>
    </source>
</evidence>
<reference evidence="16 17" key="1">
    <citation type="submission" date="2019-01" db="EMBL/GenBank/DDBJ databases">
        <title>Draft genome sequences of three monokaryotic isolates of the white-rot basidiomycete fungus Dichomitus squalens.</title>
        <authorList>
            <consortium name="DOE Joint Genome Institute"/>
            <person name="Lopez S.C."/>
            <person name="Andreopoulos B."/>
            <person name="Pangilinan J."/>
            <person name="Lipzen A."/>
            <person name="Riley R."/>
            <person name="Ahrendt S."/>
            <person name="Ng V."/>
            <person name="Barry K."/>
            <person name="Daum C."/>
            <person name="Grigoriev I.V."/>
            <person name="Hilden K.S."/>
            <person name="Makela M.R."/>
            <person name="de Vries R.P."/>
        </authorList>
    </citation>
    <scope>NUCLEOTIDE SEQUENCE [LARGE SCALE GENOMIC DNA]</scope>
    <source>
        <strain evidence="16 17">CBS 464.89</strain>
    </source>
</reference>
<dbReference type="PRINTS" id="PR00463">
    <property type="entry name" value="EP450I"/>
</dbReference>
<comment type="cofactor">
    <cofactor evidence="1 13">
        <name>heme</name>
        <dbReference type="ChEBI" id="CHEBI:30413"/>
    </cofactor>
</comment>
<dbReference type="STRING" id="114155.A0A4Q9QDM6"/>
<proteinExistence type="inferred from homology"/>
<keyword evidence="17" id="KW-1185">Reference proteome</keyword>
<name>A0A4Q9QDM6_9APHY</name>
<dbReference type="Pfam" id="PF00067">
    <property type="entry name" value="p450"/>
    <property type="match status" value="1"/>
</dbReference>
<dbReference type="InterPro" id="IPR050364">
    <property type="entry name" value="Cytochrome_P450_fung"/>
</dbReference>
<protein>
    <submittedName>
        <fullName evidence="16">Cytochrome P450</fullName>
    </submittedName>
</protein>
<evidence type="ECO:0000256" key="3">
    <source>
        <dbReference type="ARBA" id="ARBA00005179"/>
    </source>
</evidence>
<evidence type="ECO:0000313" key="17">
    <source>
        <dbReference type="Proteomes" id="UP000292082"/>
    </source>
</evidence>
<evidence type="ECO:0000256" key="4">
    <source>
        <dbReference type="ARBA" id="ARBA00010617"/>
    </source>
</evidence>
<keyword evidence="10 13" id="KW-0408">Iron</keyword>
<keyword evidence="11 14" id="KW-0503">Monooxygenase</keyword>
<comment type="pathway">
    <text evidence="3">Secondary metabolite biosynthesis.</text>
</comment>
<gene>
    <name evidence="16" type="ORF">BD310DRAFT_865063</name>
</gene>
<dbReference type="GO" id="GO:0016020">
    <property type="term" value="C:membrane"/>
    <property type="evidence" value="ECO:0007669"/>
    <property type="project" value="UniProtKB-SubCell"/>
</dbReference>
<organism evidence="16 17">
    <name type="scientific">Dichomitus squalens</name>
    <dbReference type="NCBI Taxonomy" id="114155"/>
    <lineage>
        <taxon>Eukaryota</taxon>
        <taxon>Fungi</taxon>
        <taxon>Dikarya</taxon>
        <taxon>Basidiomycota</taxon>
        <taxon>Agaricomycotina</taxon>
        <taxon>Agaricomycetes</taxon>
        <taxon>Polyporales</taxon>
        <taxon>Polyporaceae</taxon>
        <taxon>Dichomitus</taxon>
    </lineage>
</organism>
<evidence type="ECO:0000256" key="11">
    <source>
        <dbReference type="ARBA" id="ARBA00023033"/>
    </source>
</evidence>
<dbReference type="InterPro" id="IPR002401">
    <property type="entry name" value="Cyt_P450_E_grp-I"/>
</dbReference>
<comment type="similarity">
    <text evidence="4 14">Belongs to the cytochrome P450 family.</text>
</comment>
<evidence type="ECO:0000256" key="9">
    <source>
        <dbReference type="ARBA" id="ARBA00023002"/>
    </source>
</evidence>
<accession>A0A4Q9QDM6</accession>